<name>A0A0G0PWE8_UNCC2</name>
<evidence type="ECO:0000313" key="3">
    <source>
        <dbReference type="Proteomes" id="UP000034207"/>
    </source>
</evidence>
<reference evidence="2 3" key="1">
    <citation type="journal article" date="2015" name="Nature">
        <title>rRNA introns, odd ribosomes, and small enigmatic genomes across a large radiation of phyla.</title>
        <authorList>
            <person name="Brown C.T."/>
            <person name="Hug L.A."/>
            <person name="Thomas B.C."/>
            <person name="Sharon I."/>
            <person name="Castelle C.J."/>
            <person name="Singh A."/>
            <person name="Wilkins M.J."/>
            <person name="Williams K.H."/>
            <person name="Banfield J.F."/>
        </authorList>
    </citation>
    <scope>NUCLEOTIDE SEQUENCE [LARGE SCALE GENOMIC DNA]</scope>
</reference>
<keyword evidence="1" id="KW-1133">Transmembrane helix</keyword>
<gene>
    <name evidence="2" type="ORF">UT18_C0017G0001</name>
</gene>
<accession>A0A0G0PWE8</accession>
<keyword evidence="1" id="KW-0812">Transmembrane</keyword>
<feature type="transmembrane region" description="Helical" evidence="1">
    <location>
        <begin position="43"/>
        <end position="63"/>
    </location>
</feature>
<keyword evidence="1" id="KW-0472">Membrane</keyword>
<dbReference type="EMBL" id="LBVV01000017">
    <property type="protein sequence ID" value="KKQ93631.1"/>
    <property type="molecule type" value="Genomic_DNA"/>
</dbReference>
<evidence type="ECO:0000313" key="2">
    <source>
        <dbReference type="EMBL" id="KKQ93631.1"/>
    </source>
</evidence>
<dbReference type="AlphaFoldDB" id="A0A0G0PWE8"/>
<proteinExistence type="predicted"/>
<evidence type="ECO:0000256" key="1">
    <source>
        <dbReference type="SAM" id="Phobius"/>
    </source>
</evidence>
<dbReference type="Proteomes" id="UP000034207">
    <property type="component" value="Unassembled WGS sequence"/>
</dbReference>
<protein>
    <submittedName>
        <fullName evidence="2">Uncharacterized protein</fullName>
    </submittedName>
</protein>
<organism evidence="2 3">
    <name type="scientific">candidate division CPR2 bacterium GW2011_GWC2_39_10</name>
    <dbReference type="NCBI Taxonomy" id="1618345"/>
    <lineage>
        <taxon>Bacteria</taxon>
        <taxon>Bacteria division CPR2</taxon>
    </lineage>
</organism>
<comment type="caution">
    <text evidence="2">The sequence shown here is derived from an EMBL/GenBank/DDBJ whole genome shotgun (WGS) entry which is preliminary data.</text>
</comment>
<sequence length="114" mass="12833">MVSSFHLLLALTYFVAFPLTQNFLANAASIDPASIDNSTFLLVINFFILMASIGFALMFNLFVKQLVPKQAEIKISPLVLDREDLRPITASDHTISTYNVQLTEKPKKKIIIQF</sequence>